<feature type="domain" description="DUF4145" evidence="1">
    <location>
        <begin position="114"/>
        <end position="208"/>
    </location>
</feature>
<proteinExistence type="predicted"/>
<keyword evidence="3" id="KW-1185">Reference proteome</keyword>
<sequence>MRCPTCKKEFHPQPDHFATYSPHEKALKKSKKASHGALDSIQDTLSNMMVSRCRFSIQECPACKEIIVIREAGRGLVSDKSQILTTSTEIIYPQNKSIKINQEVPDDYRDDFLEAHAASDYSAKASAALSRRLLQKIFREKLGIKKRDLSQEIEEFVSNAHAPSYLTDAVDAIRQIGNFAAHPIKYENSGEIVEVESGEAEWLLEVLESLFDFVFVQPTKLAQRRITLNQKLKALGKPELKGS</sequence>
<evidence type="ECO:0000313" key="3">
    <source>
        <dbReference type="Proteomes" id="UP000199397"/>
    </source>
</evidence>
<dbReference type="RefSeq" id="WP_217629955.1">
    <property type="nucleotide sequence ID" value="NZ_FNQP01000007.1"/>
</dbReference>
<dbReference type="EMBL" id="FNQP01000007">
    <property type="protein sequence ID" value="SEA39845.1"/>
    <property type="molecule type" value="Genomic_DNA"/>
</dbReference>
<gene>
    <name evidence="2" type="ORF">SAMN05660964_01495</name>
</gene>
<dbReference type="InterPro" id="IPR025285">
    <property type="entry name" value="DUF4145"/>
</dbReference>
<dbReference type="AlphaFoldDB" id="A0A1H4AV95"/>
<dbReference type="Proteomes" id="UP000199397">
    <property type="component" value="Unassembled WGS sequence"/>
</dbReference>
<organism evidence="2 3">
    <name type="scientific">Thiothrix caldifontis</name>
    <dbReference type="NCBI Taxonomy" id="525918"/>
    <lineage>
        <taxon>Bacteria</taxon>
        <taxon>Pseudomonadati</taxon>
        <taxon>Pseudomonadota</taxon>
        <taxon>Gammaproteobacteria</taxon>
        <taxon>Thiotrichales</taxon>
        <taxon>Thiotrichaceae</taxon>
        <taxon>Thiothrix</taxon>
    </lineage>
</organism>
<accession>A0A1H4AV95</accession>
<dbReference type="Pfam" id="PF13643">
    <property type="entry name" value="DUF4145"/>
    <property type="match status" value="1"/>
</dbReference>
<protein>
    <recommendedName>
        <fullName evidence="1">DUF4145 domain-containing protein</fullName>
    </recommendedName>
</protein>
<evidence type="ECO:0000313" key="2">
    <source>
        <dbReference type="EMBL" id="SEA39845.1"/>
    </source>
</evidence>
<reference evidence="2 3" key="1">
    <citation type="submission" date="2016-10" db="EMBL/GenBank/DDBJ databases">
        <authorList>
            <person name="de Groot N.N."/>
        </authorList>
    </citation>
    <scope>NUCLEOTIDE SEQUENCE [LARGE SCALE GENOMIC DNA]</scope>
    <source>
        <strain evidence="2 3">DSM 21228</strain>
    </source>
</reference>
<name>A0A1H4AV95_9GAMM</name>
<evidence type="ECO:0000259" key="1">
    <source>
        <dbReference type="Pfam" id="PF13643"/>
    </source>
</evidence>